<dbReference type="InterPro" id="IPR000095">
    <property type="entry name" value="CRIB_dom"/>
</dbReference>
<dbReference type="EMBL" id="LR862148">
    <property type="protein sequence ID" value="CAD1830917.1"/>
    <property type="molecule type" value="Genomic_DNA"/>
</dbReference>
<dbReference type="InterPro" id="IPR036936">
    <property type="entry name" value="CRIB_dom_sf"/>
</dbReference>
<reference evidence="3" key="1">
    <citation type="submission" date="2020-07" db="EMBL/GenBank/DDBJ databases">
        <authorList>
            <person name="Lin J."/>
        </authorList>
    </citation>
    <scope>NUCLEOTIDE SEQUENCE</scope>
</reference>
<organism evidence="3">
    <name type="scientific">Ananas comosus var. bracteatus</name>
    <name type="common">red pineapple</name>
    <dbReference type="NCBI Taxonomy" id="296719"/>
    <lineage>
        <taxon>Eukaryota</taxon>
        <taxon>Viridiplantae</taxon>
        <taxon>Streptophyta</taxon>
        <taxon>Embryophyta</taxon>
        <taxon>Tracheophyta</taxon>
        <taxon>Spermatophyta</taxon>
        <taxon>Magnoliopsida</taxon>
        <taxon>Liliopsida</taxon>
        <taxon>Poales</taxon>
        <taxon>Bromeliaceae</taxon>
        <taxon>Bromelioideae</taxon>
        <taxon>Ananas</taxon>
    </lineage>
</organism>
<dbReference type="PROSITE" id="PS50108">
    <property type="entry name" value="CRIB"/>
    <property type="match status" value="1"/>
</dbReference>
<dbReference type="PANTHER" id="PTHR46325:SF20">
    <property type="entry name" value="CRIB DOMAIN-CONTAINING PROTEIN RIC10"/>
    <property type="match status" value="1"/>
</dbReference>
<evidence type="ECO:0000256" key="1">
    <source>
        <dbReference type="SAM" id="MobiDB-lite"/>
    </source>
</evidence>
<sequence>MKGLLRGLRYISQIFDNKEQEMQIGYPTDVKHVAHIGWDGPSAAAAPSWMNEFQSAPATNGEGGTDSPSGEQQQPPDAPPGRHSRRNASSEGPPRRTRQARRLDPRGPAVAAPPVGRQRLRRRLPLRDSSLPEGSRRGRRHRTTAAAAAAAAAARLSLRRRWTRLRPFRSSHGAGSRRDRPLPPSAAAAQPIGTVEGGPRLAFRSGDRQLQRRPAGAIIAHQRRRWLLTS</sequence>
<dbReference type="CDD" id="cd00132">
    <property type="entry name" value="CRIB"/>
    <property type="match status" value="1"/>
</dbReference>
<feature type="region of interest" description="Disordered" evidence="1">
    <location>
        <begin position="54"/>
        <end position="144"/>
    </location>
</feature>
<dbReference type="Pfam" id="PF00786">
    <property type="entry name" value="PBD"/>
    <property type="match status" value="1"/>
</dbReference>
<dbReference type="SMART" id="SM00285">
    <property type="entry name" value="PBD"/>
    <property type="match status" value="1"/>
</dbReference>
<protein>
    <recommendedName>
        <fullName evidence="2">CRIB domain-containing protein</fullName>
    </recommendedName>
</protein>
<dbReference type="PANTHER" id="PTHR46325">
    <property type="entry name" value="CRIB DOMAIN-CONTAINING PROTEIN RIC8"/>
    <property type="match status" value="1"/>
</dbReference>
<evidence type="ECO:0000313" key="3">
    <source>
        <dbReference type="EMBL" id="CAD1830917.1"/>
    </source>
</evidence>
<feature type="compositionally biased region" description="Low complexity" evidence="1">
    <location>
        <begin position="106"/>
        <end position="117"/>
    </location>
</feature>
<dbReference type="FunFam" id="3.90.810.10:FF:000029">
    <property type="entry name" value="Elongation factor Ts, mitochondrial"/>
    <property type="match status" value="1"/>
</dbReference>
<proteinExistence type="predicted"/>
<gene>
    <name evidence="3" type="ORF">CB5_LOCUS14128</name>
</gene>
<name>A0A6V7PJD5_ANACO</name>
<evidence type="ECO:0000259" key="2">
    <source>
        <dbReference type="PROSITE" id="PS50108"/>
    </source>
</evidence>
<feature type="domain" description="CRIB" evidence="2">
    <location>
        <begin position="24"/>
        <end position="37"/>
    </location>
</feature>
<feature type="region of interest" description="Disordered" evidence="1">
    <location>
        <begin position="167"/>
        <end position="197"/>
    </location>
</feature>
<accession>A0A6V7PJD5</accession>
<feature type="compositionally biased region" description="Polar residues" evidence="1">
    <location>
        <begin position="66"/>
        <end position="75"/>
    </location>
</feature>
<dbReference type="Gene3D" id="3.90.810.10">
    <property type="entry name" value="CRIB domain"/>
    <property type="match status" value="1"/>
</dbReference>
<dbReference type="AlphaFoldDB" id="A0A6V7PJD5"/>